<name>A0A543KQW1_9MICO</name>
<keyword evidence="2" id="KW-0472">Membrane</keyword>
<feature type="transmembrane region" description="Helical" evidence="2">
    <location>
        <begin position="55"/>
        <end position="75"/>
    </location>
</feature>
<dbReference type="EMBL" id="VFPU01000001">
    <property type="protein sequence ID" value="TQM97460.1"/>
    <property type="molecule type" value="Genomic_DNA"/>
</dbReference>
<gene>
    <name evidence="3" type="ORF">FB476_2371</name>
</gene>
<dbReference type="InterPro" id="IPR051200">
    <property type="entry name" value="Host-pathogen_enzymatic-act"/>
</dbReference>
<dbReference type="OrthoDB" id="9772811at2"/>
<keyword evidence="4" id="KW-1185">Reference proteome</keyword>
<dbReference type="SUPFAM" id="SSF51004">
    <property type="entry name" value="C-terminal (heme d1) domain of cytochrome cd1-nitrite reductase"/>
    <property type="match status" value="1"/>
</dbReference>
<reference evidence="3 4" key="1">
    <citation type="submission" date="2019-06" db="EMBL/GenBank/DDBJ databases">
        <title>Sequencing the genomes of 1000 actinobacteria strains.</title>
        <authorList>
            <person name="Klenk H.-P."/>
        </authorList>
    </citation>
    <scope>NUCLEOTIDE SEQUENCE [LARGE SCALE GENOMIC DNA]</scope>
    <source>
        <strain evidence="3 4">DSM 12362</strain>
    </source>
</reference>
<comment type="caution">
    <text evidence="3">The sequence shown here is derived from an EMBL/GenBank/DDBJ whole genome shotgun (WGS) entry which is preliminary data.</text>
</comment>
<evidence type="ECO:0000256" key="2">
    <source>
        <dbReference type="SAM" id="Phobius"/>
    </source>
</evidence>
<dbReference type="InterPro" id="IPR011048">
    <property type="entry name" value="Haem_d1_sf"/>
</dbReference>
<sequence>MAPGDADGRRRGPVDRWEDDDAELDVRAMRGRHREGRRGGLRVSQDPVHVRRRRAVLGGLLAFVLAVVAGVGVWIGSWGPGDGDRAAAAGTEGGQASPPAAGTGESSGDDAASRTEEASQTAEPEPEPEKDPVWQKDPVPNALPSDTTALEPVDYLTGGMTPKSIMASGHGLMIANNMMYSHSSTVFDSTTREQVAVLDDAVDLAEFGVEGHPGISQGSPVEAVWTKDGRYAYVSQYTMYGQNFGVEGFDACTRDSGVGPSFLYRFDAEEMAWDQVIKVGAVPKYLEITPDQSTILVSNWCDASISVVDVEKAEEVKVIDVNESPRGIAILPDNNTAYVVAMYAQSLFKIDIAAGTSELVMNTTLRPRHLNVTADGKTLYMTVSSANTIYKIDTATDTIVDEVSPGLEPRSVTMSPDETALYVVNYDEATVSKIRTSDMTVIDKVDVDADPIGIDYDPVTNTVWVACYNGAVYVFDDQSRLLE</sequence>
<evidence type="ECO:0000313" key="3">
    <source>
        <dbReference type="EMBL" id="TQM97460.1"/>
    </source>
</evidence>
<protein>
    <submittedName>
        <fullName evidence="3">YVTN family beta-propeller protein</fullName>
    </submittedName>
</protein>
<keyword evidence="2" id="KW-1133">Transmembrane helix</keyword>
<evidence type="ECO:0000313" key="4">
    <source>
        <dbReference type="Proteomes" id="UP000315133"/>
    </source>
</evidence>
<proteinExistence type="predicted"/>
<dbReference type="RefSeq" id="WP_141819005.1">
    <property type="nucleotide sequence ID" value="NZ_BAAAIL010000002.1"/>
</dbReference>
<organism evidence="3 4">
    <name type="scientific">Ornithinimicrobium humiphilum</name>
    <dbReference type="NCBI Taxonomy" id="125288"/>
    <lineage>
        <taxon>Bacteria</taxon>
        <taxon>Bacillati</taxon>
        <taxon>Actinomycetota</taxon>
        <taxon>Actinomycetes</taxon>
        <taxon>Micrococcales</taxon>
        <taxon>Ornithinimicrobiaceae</taxon>
        <taxon>Ornithinimicrobium</taxon>
    </lineage>
</organism>
<dbReference type="Proteomes" id="UP000315133">
    <property type="component" value="Unassembled WGS sequence"/>
</dbReference>
<dbReference type="Gene3D" id="2.130.10.10">
    <property type="entry name" value="YVTN repeat-like/Quinoprotein amine dehydrogenase"/>
    <property type="match status" value="1"/>
</dbReference>
<dbReference type="PANTHER" id="PTHR47197">
    <property type="entry name" value="PROTEIN NIRF"/>
    <property type="match status" value="1"/>
</dbReference>
<dbReference type="InterPro" id="IPR015943">
    <property type="entry name" value="WD40/YVTN_repeat-like_dom_sf"/>
</dbReference>
<dbReference type="AlphaFoldDB" id="A0A543KQW1"/>
<feature type="region of interest" description="Disordered" evidence="1">
    <location>
        <begin position="85"/>
        <end position="147"/>
    </location>
</feature>
<keyword evidence="2" id="KW-0812">Transmembrane</keyword>
<dbReference type="PANTHER" id="PTHR47197:SF3">
    <property type="entry name" value="DIHYDRO-HEME D1 DEHYDROGENASE"/>
    <property type="match status" value="1"/>
</dbReference>
<evidence type="ECO:0000256" key="1">
    <source>
        <dbReference type="SAM" id="MobiDB-lite"/>
    </source>
</evidence>
<accession>A0A543KQW1</accession>